<dbReference type="RefSeq" id="WP_144701386.1">
    <property type="nucleotide sequence ID" value="NZ_VNJJ01000005.1"/>
</dbReference>
<organism evidence="2 3">
    <name type="scientific">Cohnella terricola</name>
    <dbReference type="NCBI Taxonomy" id="1289167"/>
    <lineage>
        <taxon>Bacteria</taxon>
        <taxon>Bacillati</taxon>
        <taxon>Bacillota</taxon>
        <taxon>Bacilli</taxon>
        <taxon>Bacillales</taxon>
        <taxon>Paenibacillaceae</taxon>
        <taxon>Cohnella</taxon>
    </lineage>
</organism>
<comment type="caution">
    <text evidence="2">The sequence shown here is derived from an EMBL/GenBank/DDBJ whole genome shotgun (WGS) entry which is preliminary data.</text>
</comment>
<evidence type="ECO:0000313" key="3">
    <source>
        <dbReference type="Proteomes" id="UP000316330"/>
    </source>
</evidence>
<keyword evidence="1" id="KW-0732">Signal</keyword>
<sequence length="191" mass="21230">MKVRKLIVLVAAFTLLCGSVAYADSVTQKLRVLVNKKWEEGSDGVIVDNKSYISSQVVSDKLQAIVISDDKKISVFKPNVHMLTNSGNDIFAEVKKGKSIKFNTFIQVDSLKVDISALKLTIADTYGEETMIEQRKSGDSDFPDGKSDFWITMKDISYTFDQAGPYTLRLLMKPAGESSFQVVSEKTIVSR</sequence>
<dbReference type="EMBL" id="VNJJ01000005">
    <property type="protein sequence ID" value="TVY00634.1"/>
    <property type="molecule type" value="Genomic_DNA"/>
</dbReference>
<reference evidence="2 3" key="1">
    <citation type="submission" date="2019-07" db="EMBL/GenBank/DDBJ databases">
        <authorList>
            <person name="Kim J."/>
        </authorList>
    </citation>
    <scope>NUCLEOTIDE SEQUENCE [LARGE SCALE GENOMIC DNA]</scope>
    <source>
        <strain evidence="2 3">G13</strain>
    </source>
</reference>
<name>A0A559JL92_9BACL</name>
<accession>A0A559JL92</accession>
<evidence type="ECO:0000256" key="1">
    <source>
        <dbReference type="SAM" id="SignalP"/>
    </source>
</evidence>
<gene>
    <name evidence="2" type="ORF">FPZ45_11530</name>
</gene>
<dbReference type="AlphaFoldDB" id="A0A559JL92"/>
<evidence type="ECO:0000313" key="2">
    <source>
        <dbReference type="EMBL" id="TVY00634.1"/>
    </source>
</evidence>
<feature type="chain" id="PRO_5021704386" evidence="1">
    <location>
        <begin position="24"/>
        <end position="191"/>
    </location>
</feature>
<keyword evidence="3" id="KW-1185">Reference proteome</keyword>
<dbReference type="Proteomes" id="UP000316330">
    <property type="component" value="Unassembled WGS sequence"/>
</dbReference>
<proteinExistence type="predicted"/>
<dbReference type="OrthoDB" id="2677881at2"/>
<feature type="signal peptide" evidence="1">
    <location>
        <begin position="1"/>
        <end position="23"/>
    </location>
</feature>
<protein>
    <submittedName>
        <fullName evidence="2">Copper amine oxidase</fullName>
    </submittedName>
</protein>